<evidence type="ECO:0000313" key="4">
    <source>
        <dbReference type="Proteomes" id="UP000791440"/>
    </source>
</evidence>
<feature type="compositionally biased region" description="Polar residues" evidence="2">
    <location>
        <begin position="50"/>
        <end position="60"/>
    </location>
</feature>
<comment type="caution">
    <text evidence="3">The sequence shown here is derived from an EMBL/GenBank/DDBJ whole genome shotgun (WGS) entry which is preliminary data.</text>
</comment>
<feature type="region of interest" description="Disordered" evidence="2">
    <location>
        <begin position="34"/>
        <end position="74"/>
    </location>
</feature>
<accession>A0A922CWV4</accession>
<evidence type="ECO:0000256" key="2">
    <source>
        <dbReference type="SAM" id="MobiDB-lite"/>
    </source>
</evidence>
<proteinExistence type="inferred from homology"/>
<keyword evidence="4" id="KW-1185">Reference proteome</keyword>
<gene>
    <name evidence="3" type="ORF">O3G_MSEX012516</name>
</gene>
<evidence type="ECO:0000313" key="3">
    <source>
        <dbReference type="EMBL" id="KAG6461257.1"/>
    </source>
</evidence>
<reference evidence="3" key="2">
    <citation type="submission" date="2020-12" db="EMBL/GenBank/DDBJ databases">
        <authorList>
            <person name="Kanost M."/>
        </authorList>
    </citation>
    <scope>NUCLEOTIDE SEQUENCE</scope>
</reference>
<dbReference type="AlphaFoldDB" id="A0A922CWV4"/>
<feature type="compositionally biased region" description="Basic and acidic residues" evidence="2">
    <location>
        <begin position="36"/>
        <end position="45"/>
    </location>
</feature>
<name>A0A922CWV4_MANSE</name>
<dbReference type="GO" id="GO:0071203">
    <property type="term" value="C:WASH complex"/>
    <property type="evidence" value="ECO:0007669"/>
    <property type="project" value="InterPro"/>
</dbReference>
<dbReference type="Proteomes" id="UP000791440">
    <property type="component" value="Unassembled WGS sequence"/>
</dbReference>
<dbReference type="EMBL" id="JH668730">
    <property type="protein sequence ID" value="KAG6461257.1"/>
    <property type="molecule type" value="Genomic_DNA"/>
</dbReference>
<dbReference type="GO" id="GO:0006887">
    <property type="term" value="P:exocytosis"/>
    <property type="evidence" value="ECO:0007669"/>
    <property type="project" value="TreeGrafter"/>
</dbReference>
<dbReference type="GO" id="GO:0030041">
    <property type="term" value="P:actin filament polymerization"/>
    <property type="evidence" value="ECO:0007669"/>
    <property type="project" value="TreeGrafter"/>
</dbReference>
<comment type="similarity">
    <text evidence="1">Belongs to the CCDC53 family.</text>
</comment>
<dbReference type="PANTHER" id="PTHR13015">
    <property type="entry name" value="PROTEIN AD-016-RELATED"/>
    <property type="match status" value="1"/>
</dbReference>
<sequence>MCKCEHKLMQFERKIEKVNAAMVLLESKLSSIPELDNTKAPELDNKPQAIETQKQTAQDSPKTEPIVSVEESKETKSEIRPEYEKFVKMVQVGVPLQAVKLKVSLEGLDPNIFEAIMNK</sequence>
<evidence type="ECO:0000256" key="1">
    <source>
        <dbReference type="ARBA" id="ARBA00006290"/>
    </source>
</evidence>
<reference evidence="3" key="1">
    <citation type="journal article" date="2016" name="Insect Biochem. Mol. Biol.">
        <title>Multifaceted biological insights from a draft genome sequence of the tobacco hornworm moth, Manduca sexta.</title>
        <authorList>
            <person name="Kanost M.R."/>
            <person name="Arrese E.L."/>
            <person name="Cao X."/>
            <person name="Chen Y.R."/>
            <person name="Chellapilla S."/>
            <person name="Goldsmith M.R."/>
            <person name="Grosse-Wilde E."/>
            <person name="Heckel D.G."/>
            <person name="Herndon N."/>
            <person name="Jiang H."/>
            <person name="Papanicolaou A."/>
            <person name="Qu J."/>
            <person name="Soulages J.L."/>
            <person name="Vogel H."/>
            <person name="Walters J."/>
            <person name="Waterhouse R.M."/>
            <person name="Ahn S.J."/>
            <person name="Almeida F.C."/>
            <person name="An C."/>
            <person name="Aqrawi P."/>
            <person name="Bretschneider A."/>
            <person name="Bryant W.B."/>
            <person name="Bucks S."/>
            <person name="Chao H."/>
            <person name="Chevignon G."/>
            <person name="Christen J.M."/>
            <person name="Clarke D.F."/>
            <person name="Dittmer N.T."/>
            <person name="Ferguson L.C.F."/>
            <person name="Garavelou S."/>
            <person name="Gordon K.H.J."/>
            <person name="Gunaratna R.T."/>
            <person name="Han Y."/>
            <person name="Hauser F."/>
            <person name="He Y."/>
            <person name="Heidel-Fischer H."/>
            <person name="Hirsh A."/>
            <person name="Hu Y."/>
            <person name="Jiang H."/>
            <person name="Kalra D."/>
            <person name="Klinner C."/>
            <person name="Konig C."/>
            <person name="Kovar C."/>
            <person name="Kroll A.R."/>
            <person name="Kuwar S.S."/>
            <person name="Lee S.L."/>
            <person name="Lehman R."/>
            <person name="Li K."/>
            <person name="Li Z."/>
            <person name="Liang H."/>
            <person name="Lovelace S."/>
            <person name="Lu Z."/>
            <person name="Mansfield J.H."/>
            <person name="McCulloch K.J."/>
            <person name="Mathew T."/>
            <person name="Morton B."/>
            <person name="Muzny D.M."/>
            <person name="Neunemann D."/>
            <person name="Ongeri F."/>
            <person name="Pauchet Y."/>
            <person name="Pu L.L."/>
            <person name="Pyrousis I."/>
            <person name="Rao X.J."/>
            <person name="Redding A."/>
            <person name="Roesel C."/>
            <person name="Sanchez-Gracia A."/>
            <person name="Schaack S."/>
            <person name="Shukla A."/>
            <person name="Tetreau G."/>
            <person name="Wang Y."/>
            <person name="Xiong G.H."/>
            <person name="Traut W."/>
            <person name="Walsh T.K."/>
            <person name="Worley K.C."/>
            <person name="Wu D."/>
            <person name="Wu W."/>
            <person name="Wu Y.Q."/>
            <person name="Zhang X."/>
            <person name="Zou Z."/>
            <person name="Zucker H."/>
            <person name="Briscoe A.D."/>
            <person name="Burmester T."/>
            <person name="Clem R.J."/>
            <person name="Feyereisen R."/>
            <person name="Grimmelikhuijzen C.J.P."/>
            <person name="Hamodrakas S.J."/>
            <person name="Hansson B.S."/>
            <person name="Huguet E."/>
            <person name="Jermiin L.S."/>
            <person name="Lan Q."/>
            <person name="Lehman H.K."/>
            <person name="Lorenzen M."/>
            <person name="Merzendorfer H."/>
            <person name="Michalopoulos I."/>
            <person name="Morton D.B."/>
            <person name="Muthukrishnan S."/>
            <person name="Oakeshott J.G."/>
            <person name="Palmer W."/>
            <person name="Park Y."/>
            <person name="Passarelli A.L."/>
            <person name="Rozas J."/>
            <person name="Schwartz L.M."/>
            <person name="Smith W."/>
            <person name="Southgate A."/>
            <person name="Vilcinskas A."/>
            <person name="Vogt R."/>
            <person name="Wang P."/>
            <person name="Werren J."/>
            <person name="Yu X.Q."/>
            <person name="Zhou J.J."/>
            <person name="Brown S.J."/>
            <person name="Scherer S.E."/>
            <person name="Richards S."/>
            <person name="Blissard G.W."/>
        </authorList>
    </citation>
    <scope>NUCLEOTIDE SEQUENCE</scope>
</reference>
<protein>
    <submittedName>
        <fullName evidence="3">Uncharacterized protein</fullName>
    </submittedName>
</protein>
<dbReference type="InterPro" id="IPR019309">
    <property type="entry name" value="WASHC3"/>
</dbReference>
<organism evidence="3 4">
    <name type="scientific">Manduca sexta</name>
    <name type="common">Tobacco hawkmoth</name>
    <name type="synonym">Tobacco hornworm</name>
    <dbReference type="NCBI Taxonomy" id="7130"/>
    <lineage>
        <taxon>Eukaryota</taxon>
        <taxon>Metazoa</taxon>
        <taxon>Ecdysozoa</taxon>
        <taxon>Arthropoda</taxon>
        <taxon>Hexapoda</taxon>
        <taxon>Insecta</taxon>
        <taxon>Pterygota</taxon>
        <taxon>Neoptera</taxon>
        <taxon>Endopterygota</taxon>
        <taxon>Lepidoptera</taxon>
        <taxon>Glossata</taxon>
        <taxon>Ditrysia</taxon>
        <taxon>Bombycoidea</taxon>
        <taxon>Sphingidae</taxon>
        <taxon>Sphinginae</taxon>
        <taxon>Sphingini</taxon>
        <taxon>Manduca</taxon>
    </lineage>
</organism>
<dbReference type="Pfam" id="PF10152">
    <property type="entry name" value="CCDC53"/>
    <property type="match status" value="1"/>
</dbReference>
<dbReference type="PANTHER" id="PTHR13015:SF0">
    <property type="entry name" value="WASH COMPLEX SUBUNIT 3"/>
    <property type="match status" value="1"/>
</dbReference>